<dbReference type="eggNOG" id="KOG1208">
    <property type="taxonomic scope" value="Eukaryota"/>
</dbReference>
<accession>A0A0L0G531</accession>
<dbReference type="InterPro" id="IPR002347">
    <property type="entry name" value="SDR_fam"/>
</dbReference>
<reference evidence="2 3" key="1">
    <citation type="submission" date="2011-02" db="EMBL/GenBank/DDBJ databases">
        <title>The Genome Sequence of Sphaeroforma arctica JP610.</title>
        <authorList>
            <consortium name="The Broad Institute Genome Sequencing Platform"/>
            <person name="Russ C."/>
            <person name="Cuomo C."/>
            <person name="Young S.K."/>
            <person name="Zeng Q."/>
            <person name="Gargeya S."/>
            <person name="Alvarado L."/>
            <person name="Berlin A."/>
            <person name="Chapman S.B."/>
            <person name="Chen Z."/>
            <person name="Freedman E."/>
            <person name="Gellesch M."/>
            <person name="Goldberg J."/>
            <person name="Griggs A."/>
            <person name="Gujja S."/>
            <person name="Heilman E."/>
            <person name="Heiman D."/>
            <person name="Howarth C."/>
            <person name="Mehta T."/>
            <person name="Neiman D."/>
            <person name="Pearson M."/>
            <person name="Roberts A."/>
            <person name="Saif S."/>
            <person name="Shea T."/>
            <person name="Shenoy N."/>
            <person name="Sisk P."/>
            <person name="Stolte C."/>
            <person name="Sykes S."/>
            <person name="White J."/>
            <person name="Yandava C."/>
            <person name="Burger G."/>
            <person name="Gray M.W."/>
            <person name="Holland P.W.H."/>
            <person name="King N."/>
            <person name="Lang F.B.F."/>
            <person name="Roger A.J."/>
            <person name="Ruiz-Trillo I."/>
            <person name="Haas B."/>
            <person name="Nusbaum C."/>
            <person name="Birren B."/>
        </authorList>
    </citation>
    <scope>NUCLEOTIDE SEQUENCE [LARGE SCALE GENOMIC DNA]</scope>
    <source>
        <strain evidence="2 3">JP610</strain>
    </source>
</reference>
<keyword evidence="1" id="KW-0560">Oxidoreductase</keyword>
<name>A0A0L0G531_9EUKA</name>
<dbReference type="OrthoDB" id="2898509at2759"/>
<dbReference type="EMBL" id="KQ241786">
    <property type="protein sequence ID" value="KNC84130.1"/>
    <property type="molecule type" value="Genomic_DNA"/>
</dbReference>
<proteinExistence type="predicted"/>
<organism evidence="2 3">
    <name type="scientific">Sphaeroforma arctica JP610</name>
    <dbReference type="NCBI Taxonomy" id="667725"/>
    <lineage>
        <taxon>Eukaryota</taxon>
        <taxon>Ichthyosporea</taxon>
        <taxon>Ichthyophonida</taxon>
        <taxon>Sphaeroforma</taxon>
    </lineage>
</organism>
<dbReference type="PANTHER" id="PTHR47534">
    <property type="entry name" value="YALI0E05731P"/>
    <property type="match status" value="1"/>
</dbReference>
<evidence type="ECO:0000313" key="2">
    <source>
        <dbReference type="EMBL" id="KNC84130.1"/>
    </source>
</evidence>
<dbReference type="SUPFAM" id="SSF51735">
    <property type="entry name" value="NAD(P)-binding Rossmann-fold domains"/>
    <property type="match status" value="1"/>
</dbReference>
<evidence type="ECO:0008006" key="4">
    <source>
        <dbReference type="Google" id="ProtNLM"/>
    </source>
</evidence>
<dbReference type="AlphaFoldDB" id="A0A0L0G531"/>
<protein>
    <recommendedName>
        <fullName evidence="4">Oxidoreductase</fullName>
    </recommendedName>
</protein>
<dbReference type="Gene3D" id="3.40.50.720">
    <property type="entry name" value="NAD(P)-binding Rossmann-like Domain"/>
    <property type="match status" value="1"/>
</dbReference>
<gene>
    <name evidence="2" type="ORF">SARC_03651</name>
</gene>
<dbReference type="PANTHER" id="PTHR47534:SF3">
    <property type="entry name" value="ALCOHOL DEHYDROGENASE-LIKE C-TERMINAL DOMAIN-CONTAINING PROTEIN"/>
    <property type="match status" value="1"/>
</dbReference>
<dbReference type="Proteomes" id="UP000054560">
    <property type="component" value="Unassembled WGS sequence"/>
</dbReference>
<dbReference type="GO" id="GO:0016491">
    <property type="term" value="F:oxidoreductase activity"/>
    <property type="evidence" value="ECO:0007669"/>
    <property type="project" value="UniProtKB-KW"/>
</dbReference>
<dbReference type="GeneID" id="25904155"/>
<dbReference type="InterPro" id="IPR052228">
    <property type="entry name" value="Sec_Metab_Biosynth_Oxidored"/>
</dbReference>
<dbReference type="RefSeq" id="XP_014158032.1">
    <property type="nucleotide sequence ID" value="XM_014302557.1"/>
</dbReference>
<evidence type="ECO:0000256" key="1">
    <source>
        <dbReference type="ARBA" id="ARBA00023002"/>
    </source>
</evidence>
<keyword evidence="3" id="KW-1185">Reference proteome</keyword>
<dbReference type="InterPro" id="IPR036291">
    <property type="entry name" value="NAD(P)-bd_dom_sf"/>
</dbReference>
<dbReference type="STRING" id="667725.A0A0L0G531"/>
<sequence length="268" mass="28951">MTAPVKKLNALVIGGTSGIGQGIALALASRGCNVTIAGRTPKDVLPLLKAAGKDGTHEFIAVNGFDLKTLDDLPAPDLLVMTHGMATTQGYTPTVDGIDQKLQLHYFSRLYIARKLAPKMPENGRIITVLSAGVHSRYPKFNEDFTLEKNYSVTNAADAAGFYTDAGFEKLADDFPNLVVCHASPGFVSTNWGTEMPWYVKGPVRVLQVFGKSLEKCGEIITSSWLDLSPGKYNTIDQNGKPCKTKVLHTPAEREIIVSKTDELLGLA</sequence>
<dbReference type="Pfam" id="PF00106">
    <property type="entry name" value="adh_short"/>
    <property type="match status" value="1"/>
</dbReference>
<evidence type="ECO:0000313" key="3">
    <source>
        <dbReference type="Proteomes" id="UP000054560"/>
    </source>
</evidence>
<dbReference type="CDD" id="cd05233">
    <property type="entry name" value="SDR_c"/>
    <property type="match status" value="1"/>
</dbReference>
<dbReference type="PRINTS" id="PR00081">
    <property type="entry name" value="GDHRDH"/>
</dbReference>